<dbReference type="InterPro" id="IPR013078">
    <property type="entry name" value="His_Pase_superF_clade-1"/>
</dbReference>
<proteinExistence type="predicted"/>
<organism evidence="2 3">
    <name type="scientific">Sporosarcina ureae</name>
    <dbReference type="NCBI Taxonomy" id="1571"/>
    <lineage>
        <taxon>Bacteria</taxon>
        <taxon>Bacillati</taxon>
        <taxon>Bacillota</taxon>
        <taxon>Bacilli</taxon>
        <taxon>Bacillales</taxon>
        <taxon>Caryophanaceae</taxon>
        <taxon>Sporosarcina</taxon>
    </lineage>
</organism>
<dbReference type="Pfam" id="PF00300">
    <property type="entry name" value="His_Phos_1"/>
    <property type="match status" value="1"/>
</dbReference>
<keyword evidence="3" id="KW-1185">Reference proteome</keyword>
<reference evidence="2 3" key="1">
    <citation type="submission" date="2016-04" db="EMBL/GenBank/DDBJ databases">
        <title>Comparative Genomics and Epigenetics of Sporosarcina ureae.</title>
        <authorList>
            <person name="Oliver A.S."/>
            <person name="Cooper K.K."/>
        </authorList>
    </citation>
    <scope>NUCLEOTIDE SEQUENCE [LARGE SCALE GENOMIC DNA]</scope>
    <source>
        <strain evidence="2 3">S204</strain>
    </source>
</reference>
<dbReference type="SMART" id="SM00855">
    <property type="entry name" value="PGAM"/>
    <property type="match status" value="1"/>
</dbReference>
<dbReference type="CDD" id="cd07067">
    <property type="entry name" value="HP_PGM_like"/>
    <property type="match status" value="1"/>
</dbReference>
<dbReference type="InterPro" id="IPR029033">
    <property type="entry name" value="His_PPase_superfam"/>
</dbReference>
<evidence type="ECO:0008006" key="4">
    <source>
        <dbReference type="Google" id="ProtNLM"/>
    </source>
</evidence>
<dbReference type="SUPFAM" id="SSF53254">
    <property type="entry name" value="Phosphoglycerate mutase-like"/>
    <property type="match status" value="1"/>
</dbReference>
<dbReference type="RefSeq" id="WP_029054202.1">
    <property type="nucleotide sequence ID" value="NZ_CP015108.1"/>
</dbReference>
<sequence length="196" mass="21992">MTIIGFVRHGVTAWNKEGRAQGSSNIPLDEEGIETVKKLALRLADENWDLIFTSPMTRARQTADLIAAQSGIEVVEDDRLRERSGGLIEGTTEQERQQKWGPQWRELDLQFETGENVVARGLEFVNEQVQENPNQRLLVVSHGSFIKRVIVALMEDEKYTVKIDNASLTIINIEKKSCLLLNDTLHVTGGLNGNPL</sequence>
<gene>
    <name evidence="2" type="ORF">SporoS204_06880</name>
</gene>
<dbReference type="InterPro" id="IPR051695">
    <property type="entry name" value="Phosphoglycerate_Mutase"/>
</dbReference>
<evidence type="ECO:0000313" key="2">
    <source>
        <dbReference type="EMBL" id="ARF13891.1"/>
    </source>
</evidence>
<dbReference type="Proteomes" id="UP000192486">
    <property type="component" value="Chromosome"/>
</dbReference>
<dbReference type="PANTHER" id="PTHR46517:SF1">
    <property type="entry name" value="FRUCTOSE-2,6-BISPHOSPHATASE TIGAR"/>
    <property type="match status" value="1"/>
</dbReference>
<accession>A0ABN4YTZ4</accession>
<evidence type="ECO:0000256" key="1">
    <source>
        <dbReference type="ARBA" id="ARBA00022801"/>
    </source>
</evidence>
<dbReference type="Gene3D" id="3.40.50.1240">
    <property type="entry name" value="Phosphoglycerate mutase-like"/>
    <property type="match status" value="1"/>
</dbReference>
<evidence type="ECO:0000313" key="3">
    <source>
        <dbReference type="Proteomes" id="UP000192486"/>
    </source>
</evidence>
<keyword evidence="1" id="KW-0378">Hydrolase</keyword>
<dbReference type="PANTHER" id="PTHR46517">
    <property type="entry name" value="FRUCTOSE-2,6-BISPHOSPHATASE TIGAR"/>
    <property type="match status" value="1"/>
</dbReference>
<name>A0ABN4YTZ4_SPOUR</name>
<dbReference type="EMBL" id="CP015108">
    <property type="protein sequence ID" value="ARF13891.1"/>
    <property type="molecule type" value="Genomic_DNA"/>
</dbReference>
<protein>
    <recommendedName>
        <fullName evidence="4">Histidine phosphatase family protein</fullName>
    </recommendedName>
</protein>